<proteinExistence type="predicted"/>
<dbReference type="Pfam" id="PF00596">
    <property type="entry name" value="Aldolase_II"/>
    <property type="match status" value="1"/>
</dbReference>
<comment type="caution">
    <text evidence="5">The sequence shown here is derived from an EMBL/GenBank/DDBJ whole genome shotgun (WGS) entry which is preliminary data.</text>
</comment>
<dbReference type="GO" id="GO:0046872">
    <property type="term" value="F:metal ion binding"/>
    <property type="evidence" value="ECO:0007669"/>
    <property type="project" value="UniProtKB-KW"/>
</dbReference>
<reference evidence="5" key="2">
    <citation type="submission" date="2020-09" db="EMBL/GenBank/DDBJ databases">
        <authorList>
            <person name="Sun Q."/>
            <person name="Ohkuma M."/>
        </authorList>
    </citation>
    <scope>NUCLEOTIDE SEQUENCE</scope>
    <source>
        <strain evidence="5">JCM 4386</strain>
    </source>
</reference>
<evidence type="ECO:0000259" key="4">
    <source>
        <dbReference type="SMART" id="SM01007"/>
    </source>
</evidence>
<accession>A0A918L5V7</accession>
<dbReference type="EMBL" id="BMTL01000022">
    <property type="protein sequence ID" value="GGS05855.1"/>
    <property type="molecule type" value="Genomic_DNA"/>
</dbReference>
<evidence type="ECO:0000256" key="1">
    <source>
        <dbReference type="ARBA" id="ARBA00022723"/>
    </source>
</evidence>
<dbReference type="Gene3D" id="3.40.225.10">
    <property type="entry name" value="Class II aldolase/adducin N-terminal domain"/>
    <property type="match status" value="1"/>
</dbReference>
<dbReference type="GO" id="GO:0019323">
    <property type="term" value="P:pentose catabolic process"/>
    <property type="evidence" value="ECO:0007669"/>
    <property type="project" value="TreeGrafter"/>
</dbReference>
<name>A0A918L5V7_9ACTN</name>
<dbReference type="GO" id="GO:0005829">
    <property type="term" value="C:cytosol"/>
    <property type="evidence" value="ECO:0007669"/>
    <property type="project" value="TreeGrafter"/>
</dbReference>
<dbReference type="GO" id="GO:0016832">
    <property type="term" value="F:aldehyde-lyase activity"/>
    <property type="evidence" value="ECO:0007669"/>
    <property type="project" value="TreeGrafter"/>
</dbReference>
<dbReference type="SUPFAM" id="SSF53639">
    <property type="entry name" value="AraD/HMP-PK domain-like"/>
    <property type="match status" value="1"/>
</dbReference>
<dbReference type="PANTHER" id="PTHR22789">
    <property type="entry name" value="FUCULOSE PHOSPHATE ALDOLASE"/>
    <property type="match status" value="1"/>
</dbReference>
<protein>
    <submittedName>
        <fullName evidence="5">Class II aldolase</fullName>
    </submittedName>
</protein>
<dbReference type="InterPro" id="IPR050197">
    <property type="entry name" value="Aldolase_class_II_sugar_metab"/>
</dbReference>
<dbReference type="Proteomes" id="UP000606194">
    <property type="component" value="Unassembled WGS sequence"/>
</dbReference>
<dbReference type="InterPro" id="IPR001303">
    <property type="entry name" value="Aldolase_II/adducin_N"/>
</dbReference>
<dbReference type="InterPro" id="IPR036409">
    <property type="entry name" value="Aldolase_II/adducin_N_sf"/>
</dbReference>
<keyword evidence="6" id="KW-1185">Reference proteome</keyword>
<gene>
    <name evidence="5" type="primary">fucA</name>
    <name evidence="5" type="ORF">GCM10010269_51000</name>
</gene>
<evidence type="ECO:0000313" key="5">
    <source>
        <dbReference type="EMBL" id="GGS05855.1"/>
    </source>
</evidence>
<evidence type="ECO:0000256" key="2">
    <source>
        <dbReference type="ARBA" id="ARBA00023239"/>
    </source>
</evidence>
<evidence type="ECO:0000256" key="3">
    <source>
        <dbReference type="SAM" id="MobiDB-lite"/>
    </source>
</evidence>
<feature type="region of interest" description="Disordered" evidence="3">
    <location>
        <begin position="258"/>
        <end position="280"/>
    </location>
</feature>
<dbReference type="SMART" id="SM01007">
    <property type="entry name" value="Aldolase_II"/>
    <property type="match status" value="1"/>
</dbReference>
<sequence>MLRACRGVRRRGAPPSGPAVRWTKELPPNLNVTLFHVYATFAPMTASSSTLSHERTAVAAACRRLGAEGLLIGTAGNVSVRVDDRVAITATGAVLARLTPDQVTVVDLEGNVVAGGLRPTSELDLHLGVHRRRGVGAVVHTHAPMATAVSCVLDELPCIHYQLLALGGTVRVAPYATFGTPELAESVLAALDGRSAALMANHGAVTHGATLDEAVENALLLEWACGVYRNAAAMGRPRVLDEQQRSAVIEAAVARGYGATHPVPPVPPAQEQEPTKGESR</sequence>
<reference evidence="5" key="1">
    <citation type="journal article" date="2014" name="Int. J. Syst. Evol. Microbiol.">
        <title>Complete genome sequence of Corynebacterium casei LMG S-19264T (=DSM 44701T), isolated from a smear-ripened cheese.</title>
        <authorList>
            <consortium name="US DOE Joint Genome Institute (JGI-PGF)"/>
            <person name="Walter F."/>
            <person name="Albersmeier A."/>
            <person name="Kalinowski J."/>
            <person name="Ruckert C."/>
        </authorList>
    </citation>
    <scope>NUCLEOTIDE SEQUENCE</scope>
    <source>
        <strain evidence="5">JCM 4386</strain>
    </source>
</reference>
<keyword evidence="2" id="KW-0456">Lyase</keyword>
<organism evidence="5 6">
    <name type="scientific">Streptomyces humidus</name>
    <dbReference type="NCBI Taxonomy" id="52259"/>
    <lineage>
        <taxon>Bacteria</taxon>
        <taxon>Bacillati</taxon>
        <taxon>Actinomycetota</taxon>
        <taxon>Actinomycetes</taxon>
        <taxon>Kitasatosporales</taxon>
        <taxon>Streptomycetaceae</taxon>
        <taxon>Streptomyces</taxon>
    </lineage>
</organism>
<keyword evidence="1" id="KW-0479">Metal-binding</keyword>
<feature type="domain" description="Class II aldolase/adducin N-terminal" evidence="4">
    <location>
        <begin position="56"/>
        <end position="229"/>
    </location>
</feature>
<dbReference type="AlphaFoldDB" id="A0A918L5V7"/>
<dbReference type="PANTHER" id="PTHR22789:SF0">
    <property type="entry name" value="3-OXO-TETRONATE 4-PHOSPHATE DECARBOXYLASE-RELATED"/>
    <property type="match status" value="1"/>
</dbReference>
<evidence type="ECO:0000313" key="6">
    <source>
        <dbReference type="Proteomes" id="UP000606194"/>
    </source>
</evidence>